<reference evidence="1" key="1">
    <citation type="submission" date="2018-05" db="EMBL/GenBank/DDBJ databases">
        <authorList>
            <person name="Lanie J.A."/>
            <person name="Ng W.-L."/>
            <person name="Kazmierczak K.M."/>
            <person name="Andrzejewski T.M."/>
            <person name="Davidsen T.M."/>
            <person name="Wayne K.J."/>
            <person name="Tettelin H."/>
            <person name="Glass J.I."/>
            <person name="Rusch D."/>
            <person name="Podicherti R."/>
            <person name="Tsui H.-C.T."/>
            <person name="Winkler M.E."/>
        </authorList>
    </citation>
    <scope>NUCLEOTIDE SEQUENCE</scope>
</reference>
<dbReference type="AlphaFoldDB" id="A0A382WWJ4"/>
<organism evidence="1">
    <name type="scientific">marine metagenome</name>
    <dbReference type="NCBI Taxonomy" id="408172"/>
    <lineage>
        <taxon>unclassified sequences</taxon>
        <taxon>metagenomes</taxon>
        <taxon>ecological metagenomes</taxon>
    </lineage>
</organism>
<protein>
    <submittedName>
        <fullName evidence="1">Uncharacterized protein</fullName>
    </submittedName>
</protein>
<sequence length="87" mass="10217">MAKKRTKDNIIDDIAVNYISRLLKTEESFIDKITDNEEDMLLVVEQASRKRLNRKKLLELHPRLASLLMVFKEGTKLGLTREELLYL</sequence>
<feature type="non-terminal residue" evidence="1">
    <location>
        <position position="87"/>
    </location>
</feature>
<dbReference type="EMBL" id="UINC01163118">
    <property type="protein sequence ID" value="SVD63247.1"/>
    <property type="molecule type" value="Genomic_DNA"/>
</dbReference>
<name>A0A382WWJ4_9ZZZZ</name>
<gene>
    <name evidence="1" type="ORF">METZ01_LOCUS416101</name>
</gene>
<proteinExistence type="predicted"/>
<evidence type="ECO:0000313" key="1">
    <source>
        <dbReference type="EMBL" id="SVD63247.1"/>
    </source>
</evidence>
<accession>A0A382WWJ4</accession>